<dbReference type="Proteomes" id="UP000478052">
    <property type="component" value="Unassembled WGS sequence"/>
</dbReference>
<comment type="caution">
    <text evidence="1">The sequence shown here is derived from an EMBL/GenBank/DDBJ whole genome shotgun (WGS) entry which is preliminary data.</text>
</comment>
<accession>A0A6G0Z7F6</accession>
<keyword evidence="2" id="KW-1185">Reference proteome</keyword>
<proteinExistence type="predicted"/>
<sequence length="59" mass="6968">MLIKNKLCLCILLIFLTTIRITLEGLRIKFSSILIGPKKFYRQFKKNFSKKSKNSVVYK</sequence>
<dbReference type="EMBL" id="VUJU01001238">
    <property type="protein sequence ID" value="KAF0766233.1"/>
    <property type="molecule type" value="Genomic_DNA"/>
</dbReference>
<protein>
    <submittedName>
        <fullName evidence="1">Uncharacterized protein</fullName>
    </submittedName>
</protein>
<organism evidence="1 2">
    <name type="scientific">Aphis craccivora</name>
    <name type="common">Cowpea aphid</name>
    <dbReference type="NCBI Taxonomy" id="307492"/>
    <lineage>
        <taxon>Eukaryota</taxon>
        <taxon>Metazoa</taxon>
        <taxon>Ecdysozoa</taxon>
        <taxon>Arthropoda</taxon>
        <taxon>Hexapoda</taxon>
        <taxon>Insecta</taxon>
        <taxon>Pterygota</taxon>
        <taxon>Neoptera</taxon>
        <taxon>Paraneoptera</taxon>
        <taxon>Hemiptera</taxon>
        <taxon>Sternorrhyncha</taxon>
        <taxon>Aphidomorpha</taxon>
        <taxon>Aphidoidea</taxon>
        <taxon>Aphididae</taxon>
        <taxon>Aphidini</taxon>
        <taxon>Aphis</taxon>
        <taxon>Aphis</taxon>
    </lineage>
</organism>
<evidence type="ECO:0000313" key="2">
    <source>
        <dbReference type="Proteomes" id="UP000478052"/>
    </source>
</evidence>
<gene>
    <name evidence="1" type="ORF">FWK35_00007014</name>
</gene>
<dbReference type="AlphaFoldDB" id="A0A6G0Z7F6"/>
<reference evidence="1 2" key="1">
    <citation type="submission" date="2019-08" db="EMBL/GenBank/DDBJ databases">
        <title>Whole genome of Aphis craccivora.</title>
        <authorList>
            <person name="Voronova N.V."/>
            <person name="Shulinski R.S."/>
            <person name="Bandarenka Y.V."/>
            <person name="Zhorov D.G."/>
            <person name="Warner D."/>
        </authorList>
    </citation>
    <scope>NUCLEOTIDE SEQUENCE [LARGE SCALE GENOMIC DNA]</scope>
    <source>
        <strain evidence="1">180601</strain>
        <tissue evidence="1">Whole Body</tissue>
    </source>
</reference>
<evidence type="ECO:0000313" key="1">
    <source>
        <dbReference type="EMBL" id="KAF0766233.1"/>
    </source>
</evidence>
<name>A0A6G0Z7F6_APHCR</name>